<evidence type="ECO:0000256" key="3">
    <source>
        <dbReference type="SAM" id="MobiDB-lite"/>
    </source>
</evidence>
<feature type="compositionally biased region" description="Basic and acidic residues" evidence="3">
    <location>
        <begin position="337"/>
        <end position="346"/>
    </location>
</feature>
<keyword evidence="1 2" id="KW-0175">Coiled coil</keyword>
<dbReference type="InterPro" id="IPR039902">
    <property type="entry name" value="CCDC148/CCDC112"/>
</dbReference>
<evidence type="ECO:0000256" key="2">
    <source>
        <dbReference type="SAM" id="Coils"/>
    </source>
</evidence>
<dbReference type="OrthoDB" id="2152435at2759"/>
<feature type="coiled-coil region" evidence="2">
    <location>
        <begin position="81"/>
        <end position="139"/>
    </location>
</feature>
<gene>
    <name evidence="4" type="ORF">TRIADDRAFT_54601</name>
</gene>
<feature type="region of interest" description="Disordered" evidence="3">
    <location>
        <begin position="337"/>
        <end position="357"/>
    </location>
</feature>
<dbReference type="RefSeq" id="XP_002110509.1">
    <property type="nucleotide sequence ID" value="XM_002110473.1"/>
</dbReference>
<dbReference type="PANTHER" id="PTHR21549:SF0">
    <property type="entry name" value="COILED-COIL DOMAIN-CONTAINING PROTEIN 112"/>
    <property type="match status" value="1"/>
</dbReference>
<dbReference type="PANTHER" id="PTHR21549">
    <property type="entry name" value="MUTATED IN BLADDER CANCER 1"/>
    <property type="match status" value="1"/>
</dbReference>
<dbReference type="STRING" id="10228.B3RSH7"/>
<proteinExistence type="predicted"/>
<dbReference type="EMBL" id="DS985243">
    <property type="protein sequence ID" value="EDV26513.1"/>
    <property type="molecule type" value="Genomic_DNA"/>
</dbReference>
<keyword evidence="5" id="KW-1185">Reference proteome</keyword>
<evidence type="ECO:0000313" key="5">
    <source>
        <dbReference type="Proteomes" id="UP000009022"/>
    </source>
</evidence>
<dbReference type="GeneID" id="6752271"/>
<protein>
    <recommendedName>
        <fullName evidence="6">Coiled-coil domain-containing protein 112</fullName>
    </recommendedName>
</protein>
<dbReference type="PhylomeDB" id="B3RSH7"/>
<dbReference type="InParanoid" id="B3RSH7"/>
<dbReference type="eggNOG" id="ENOG502QUHE">
    <property type="taxonomic scope" value="Eukaryota"/>
</dbReference>
<dbReference type="Proteomes" id="UP000009022">
    <property type="component" value="Unassembled WGS sequence"/>
</dbReference>
<accession>B3RSH7</accession>
<dbReference type="AlphaFoldDB" id="B3RSH7"/>
<evidence type="ECO:0000256" key="1">
    <source>
        <dbReference type="ARBA" id="ARBA00023054"/>
    </source>
</evidence>
<evidence type="ECO:0000313" key="4">
    <source>
        <dbReference type="EMBL" id="EDV26513.1"/>
    </source>
</evidence>
<dbReference type="OMA" id="HRAVPAW"/>
<feature type="coiled-coil region" evidence="2">
    <location>
        <begin position="20"/>
        <end position="47"/>
    </location>
</feature>
<organism evidence="4 5">
    <name type="scientific">Trichoplax adhaerens</name>
    <name type="common">Trichoplax reptans</name>
    <dbReference type="NCBI Taxonomy" id="10228"/>
    <lineage>
        <taxon>Eukaryota</taxon>
        <taxon>Metazoa</taxon>
        <taxon>Placozoa</taxon>
        <taxon>Uniplacotomia</taxon>
        <taxon>Trichoplacea</taxon>
        <taxon>Trichoplacidae</taxon>
        <taxon>Trichoplax</taxon>
    </lineage>
</organism>
<dbReference type="HOGENOM" id="CLU_035139_0_0_1"/>
<reference evidence="4 5" key="1">
    <citation type="journal article" date="2008" name="Nature">
        <title>The Trichoplax genome and the nature of placozoans.</title>
        <authorList>
            <person name="Srivastava M."/>
            <person name="Begovic E."/>
            <person name="Chapman J."/>
            <person name="Putnam N.H."/>
            <person name="Hellsten U."/>
            <person name="Kawashima T."/>
            <person name="Kuo A."/>
            <person name="Mitros T."/>
            <person name="Salamov A."/>
            <person name="Carpenter M.L."/>
            <person name="Signorovitch A.Y."/>
            <person name="Moreno M.A."/>
            <person name="Kamm K."/>
            <person name="Grimwood J."/>
            <person name="Schmutz J."/>
            <person name="Shapiro H."/>
            <person name="Grigoriev I.V."/>
            <person name="Buss L.W."/>
            <person name="Schierwater B."/>
            <person name="Dellaporta S.L."/>
            <person name="Rokhsar D.S."/>
        </authorList>
    </citation>
    <scope>NUCLEOTIDE SEQUENCE [LARGE SCALE GENOMIC DNA]</scope>
    <source>
        <strain evidence="4 5">Grell-BS-1999</strain>
    </source>
</reference>
<sequence length="483" mass="57547">MFLQLQMHDTGRNSKTAIEIKSEKQKKSELLSKIDQLEIKATVLSKERATQLYHRKGQFREEFQVFEELDLKFEHDRKIERNQIKQQLHRLRLLVEKFQNNLMEIKPSPAFIEKLRESMEEIENAINNFKAKQRDSYEELLKEEKITANEILAIENKIDSWAKGPMLPTIGNGSTSKVVTSNEASVPEEISTFEKFLVRNGGHRGGWDEYDHSIFIRLRKKFKVHQEFLEEALSQIPGKSMEEIQHHEQWYSEYAKLLENKKIAIEKWKKAKDEEKIEITTKIDMETKSLAEKEKAKQTALAKKLQEEKQERSEKLRNWKVKKDLEKALEEERKAKENMEKMEEHRKERKKQLQAKEQVRKMRQQREAEKMEIRLLEEAMRSKEKESRKLTEDDIERIRDRDQKILEIRQHRLKTKELDEIEKIKRLNKIKSQVDVHATRDPKRLFKLTSALHHRLVDKEVHTTGGNQAIPHRAIPSWRSGIN</sequence>
<evidence type="ECO:0008006" key="6">
    <source>
        <dbReference type="Google" id="ProtNLM"/>
    </source>
</evidence>
<name>B3RSH7_TRIAD</name>
<dbReference type="CTD" id="6752271"/>
<dbReference type="KEGG" id="tad:TRIADDRAFT_54601"/>